<dbReference type="OrthoDB" id="9810718at2"/>
<dbReference type="EMBL" id="CP009248">
    <property type="protein sequence ID" value="APT91173.1"/>
    <property type="molecule type" value="Genomic_DNA"/>
</dbReference>
<dbReference type="SUPFAM" id="SSF56300">
    <property type="entry name" value="Metallo-dependent phosphatases"/>
    <property type="match status" value="1"/>
</dbReference>
<dbReference type="KEGG" id="csph:CSPHI_09285"/>
<evidence type="ECO:0000313" key="4">
    <source>
        <dbReference type="Proteomes" id="UP000185469"/>
    </source>
</evidence>
<dbReference type="AlphaFoldDB" id="A0A1L7CZF7"/>
<keyword evidence="4" id="KW-1185">Reference proteome</keyword>
<evidence type="ECO:0000313" key="3">
    <source>
        <dbReference type="EMBL" id="APT91173.1"/>
    </source>
</evidence>
<gene>
    <name evidence="3" type="ORF">CSPHI_09285</name>
</gene>
<organism evidence="3 4">
    <name type="scientific">Corynebacterium sphenisci DSM 44792</name>
    <dbReference type="NCBI Taxonomy" id="1437874"/>
    <lineage>
        <taxon>Bacteria</taxon>
        <taxon>Bacillati</taxon>
        <taxon>Actinomycetota</taxon>
        <taxon>Actinomycetes</taxon>
        <taxon>Mycobacteriales</taxon>
        <taxon>Corynebacteriaceae</taxon>
        <taxon>Corynebacterium</taxon>
    </lineage>
</organism>
<evidence type="ECO:0000259" key="2">
    <source>
        <dbReference type="SMART" id="SM00854"/>
    </source>
</evidence>
<proteinExistence type="inferred from homology"/>
<comment type="similarity">
    <text evidence="1">Belongs to the CapA family.</text>
</comment>
<feature type="domain" description="Capsule synthesis protein CapA" evidence="2">
    <location>
        <begin position="1"/>
        <end position="243"/>
    </location>
</feature>
<evidence type="ECO:0000256" key="1">
    <source>
        <dbReference type="ARBA" id="ARBA00005662"/>
    </source>
</evidence>
<dbReference type="InterPro" id="IPR052169">
    <property type="entry name" value="CW_Biosynth-Accessory"/>
</dbReference>
<dbReference type="InterPro" id="IPR019079">
    <property type="entry name" value="Capsule_synth_CapA"/>
</dbReference>
<name>A0A1L7CZF7_9CORY</name>
<protein>
    <recommendedName>
        <fullName evidence="2">Capsule synthesis protein CapA domain-containing protein</fullName>
    </recommendedName>
</protein>
<dbReference type="Gene3D" id="3.60.21.10">
    <property type="match status" value="1"/>
</dbReference>
<dbReference type="SMART" id="SM00854">
    <property type="entry name" value="PGA_cap"/>
    <property type="match status" value="1"/>
</dbReference>
<dbReference type="Proteomes" id="UP000185469">
    <property type="component" value="Chromosome"/>
</dbReference>
<dbReference type="CDD" id="cd07381">
    <property type="entry name" value="MPP_CapA"/>
    <property type="match status" value="1"/>
</dbReference>
<dbReference type="PANTHER" id="PTHR33393:SF13">
    <property type="entry name" value="PGA BIOSYNTHESIS PROTEIN CAPA"/>
    <property type="match status" value="1"/>
</dbReference>
<dbReference type="InterPro" id="IPR029052">
    <property type="entry name" value="Metallo-depent_PP-like"/>
</dbReference>
<dbReference type="STRING" id="1437874.CSPHI_09285"/>
<accession>A0A1L7CZF7</accession>
<dbReference type="PANTHER" id="PTHR33393">
    <property type="entry name" value="POLYGLUTAMINE SYNTHESIS ACCESSORY PROTEIN RV0574C-RELATED"/>
    <property type="match status" value="1"/>
</dbReference>
<sequence length="321" mass="32383">MAFGGDVMFEAHLAPLAEDPDSLAELAGTLGAADLSVVNLETAVTRGGGAPIPGKPFTFRTGPGALDALAGAGVDAVSLANNHAADHGAAGLAETLAIREDSPIPMAGIGRDAAEAYAPVTLTAGGARVALLAGNDLLEETTQHHTAGASTPGIAATRTAEGRRRLAEAVTAAKGTHDLVVVMMHGGVEGTHCPGEHLIDTVDALAAAGADAVISAHNHRVAGRGWVGDTYVHYGLGNFVYYLNRGEAGHTGVLTLDVEIPAGDAPAAERDRPRVTGARWTPMLVGGDGIPRPADAATTEDLAALADSYRECTPAAADHAG</sequence>
<dbReference type="Pfam" id="PF09587">
    <property type="entry name" value="PGA_cap"/>
    <property type="match status" value="1"/>
</dbReference>
<reference evidence="3 4" key="1">
    <citation type="submission" date="2014-08" db="EMBL/GenBank/DDBJ databases">
        <title>Complete genome sequence of Corynebacterium sphenisci CECT 5990(T) (=DSM 44792(T)), isolated from healthy wild penguins.</title>
        <authorList>
            <person name="Ruckert C."/>
            <person name="Albersmeier A."/>
            <person name="Winkler A."/>
            <person name="Kalinowski J."/>
        </authorList>
    </citation>
    <scope>NUCLEOTIDE SEQUENCE [LARGE SCALE GENOMIC DNA]</scope>
    <source>
        <strain evidence="3 4">DSM 44792</strain>
    </source>
</reference>